<evidence type="ECO:0000313" key="2">
    <source>
        <dbReference type="Proteomes" id="UP000266910"/>
    </source>
</evidence>
<accession>A0A3G2KA59</accession>
<protein>
    <submittedName>
        <fullName evidence="1">Uncharacterized protein</fullName>
    </submittedName>
</protein>
<reference evidence="1 2" key="1">
    <citation type="submission" date="2018-09" db="EMBL/GenBank/DDBJ databases">
        <authorList>
            <person name="Rimple P.A."/>
            <person name="Stoner T.H."/>
            <person name="Garlena R.A."/>
            <person name="Russell D.A."/>
            <person name="Pope W.H."/>
            <person name="Jacobs-Sera D."/>
            <person name="Hatfull G.F."/>
        </authorList>
    </citation>
    <scope>NUCLEOTIDE SEQUENCE [LARGE SCALE GENOMIC DNA]</scope>
</reference>
<evidence type="ECO:0000313" key="1">
    <source>
        <dbReference type="EMBL" id="AYN55856.1"/>
    </source>
</evidence>
<keyword evidence="2" id="KW-1185">Reference proteome</keyword>
<dbReference type="GeneID" id="77931768"/>
<proteinExistence type="predicted"/>
<name>A0A3G2KA59_9CAUD</name>
<organism evidence="1 2">
    <name type="scientific">Arthrobacter phage Auxilium</name>
    <dbReference type="NCBI Taxonomy" id="2419948"/>
    <lineage>
        <taxon>Viruses</taxon>
        <taxon>Duplodnaviria</taxon>
        <taxon>Heunggongvirae</taxon>
        <taxon>Uroviricota</taxon>
        <taxon>Caudoviricetes</taxon>
        <taxon>Richievirus</taxon>
        <taxon>Richievirus auxilium</taxon>
    </lineage>
</organism>
<gene>
    <name evidence="1" type="primary">81</name>
    <name evidence="1" type="ORF">PBI_AUXILIUM_81</name>
</gene>
<sequence length="119" mass="13286">MTTTKRNPTTRAECGTVAGWNAHNRARERQCMPCKIAKTDYTREWRHRTGRNQATLYTPQDIAAIKAQALREASDAYPLETAYGGAEHAVLWLKQRAEEIEAVPTGAASLIPTTEQDTK</sequence>
<dbReference type="RefSeq" id="YP_010655900.1">
    <property type="nucleotide sequence ID" value="NC_070832.1"/>
</dbReference>
<dbReference type="EMBL" id="MH834598">
    <property type="protein sequence ID" value="AYN55856.1"/>
    <property type="molecule type" value="Genomic_DNA"/>
</dbReference>
<dbReference type="KEGG" id="vg:77931768"/>
<dbReference type="Proteomes" id="UP000266910">
    <property type="component" value="Genome"/>
</dbReference>